<feature type="compositionally biased region" description="Low complexity" evidence="1">
    <location>
        <begin position="61"/>
        <end position="75"/>
    </location>
</feature>
<sequence length="154" mass="16370">MATVSAPVSAWAELALATEAASRQVLVQALEHSRRASREALLDTSKDPEPSQGVQLTGLLTPSATTRATTTRPASQLPIARPLEQANSRDLRVSREVPLDIRLDSGSRLTAILPVSATRVSALSAESSAVQASSPFVITPQCLAVLSLQEERFQ</sequence>
<reference evidence="2" key="1">
    <citation type="submission" date="2020-03" db="EMBL/GenBank/DDBJ databases">
        <title>A transcriptome and proteome of the tick Rhipicephalus microplus shaped by the genetic composition of its hosts and developmental stage.</title>
        <authorList>
            <person name="Garcia G.R."/>
            <person name="Ribeiro J.M.C."/>
            <person name="Maruyama S.R."/>
            <person name="Gardinasse L.G."/>
            <person name="Nelson K."/>
            <person name="Ferreira B.R."/>
            <person name="Andrade T.G."/>
            <person name="Santos I.K.F.M."/>
        </authorList>
    </citation>
    <scope>NUCLEOTIDE SEQUENCE</scope>
    <source>
        <strain evidence="2">NSGR</strain>
        <tissue evidence="2">Salivary glands</tissue>
    </source>
</reference>
<dbReference type="AlphaFoldDB" id="A0A6G5A8Q7"/>
<proteinExistence type="predicted"/>
<accession>A0A6G5A8Q7</accession>
<evidence type="ECO:0000256" key="1">
    <source>
        <dbReference type="SAM" id="MobiDB-lite"/>
    </source>
</evidence>
<evidence type="ECO:0000313" key="2">
    <source>
        <dbReference type="EMBL" id="NIE46566.1"/>
    </source>
</evidence>
<organism evidence="2">
    <name type="scientific">Rhipicephalus microplus</name>
    <name type="common">Cattle tick</name>
    <name type="synonym">Boophilus microplus</name>
    <dbReference type="NCBI Taxonomy" id="6941"/>
    <lineage>
        <taxon>Eukaryota</taxon>
        <taxon>Metazoa</taxon>
        <taxon>Ecdysozoa</taxon>
        <taxon>Arthropoda</taxon>
        <taxon>Chelicerata</taxon>
        <taxon>Arachnida</taxon>
        <taxon>Acari</taxon>
        <taxon>Parasitiformes</taxon>
        <taxon>Ixodida</taxon>
        <taxon>Ixodoidea</taxon>
        <taxon>Ixodidae</taxon>
        <taxon>Rhipicephalinae</taxon>
        <taxon>Rhipicephalus</taxon>
        <taxon>Boophilus</taxon>
    </lineage>
</organism>
<name>A0A6G5A8Q7_RHIMP</name>
<feature type="compositionally biased region" description="Basic and acidic residues" evidence="1">
    <location>
        <begin position="38"/>
        <end position="49"/>
    </location>
</feature>
<feature type="region of interest" description="Disordered" evidence="1">
    <location>
        <begin position="38"/>
        <end position="88"/>
    </location>
</feature>
<dbReference type="EMBL" id="GIKN01004293">
    <property type="protein sequence ID" value="NIE46566.1"/>
    <property type="molecule type" value="Transcribed_RNA"/>
</dbReference>
<protein>
    <submittedName>
        <fullName evidence="2">Uncharacterized protein</fullName>
    </submittedName>
</protein>